<evidence type="ECO:0000313" key="4">
    <source>
        <dbReference type="Proteomes" id="UP001153269"/>
    </source>
</evidence>
<keyword evidence="2" id="KW-1133">Transmembrane helix</keyword>
<keyword evidence="2" id="KW-0472">Membrane</keyword>
<proteinExistence type="predicted"/>
<comment type="caution">
    <text evidence="3">The sequence shown here is derived from an EMBL/GenBank/DDBJ whole genome shotgun (WGS) entry which is preliminary data.</text>
</comment>
<keyword evidence="2" id="KW-0812">Transmembrane</keyword>
<feature type="transmembrane region" description="Helical" evidence="2">
    <location>
        <begin position="123"/>
        <end position="146"/>
    </location>
</feature>
<reference evidence="3" key="1">
    <citation type="submission" date="2020-03" db="EMBL/GenBank/DDBJ databases">
        <authorList>
            <person name="Weist P."/>
        </authorList>
    </citation>
    <scope>NUCLEOTIDE SEQUENCE</scope>
</reference>
<feature type="region of interest" description="Disordered" evidence="1">
    <location>
        <begin position="1"/>
        <end position="20"/>
    </location>
</feature>
<protein>
    <submittedName>
        <fullName evidence="3">Uncharacterized protein</fullName>
    </submittedName>
</protein>
<accession>A0A9N7UPZ1</accession>
<gene>
    <name evidence="3" type="ORF">PLEPLA_LOCUS22646</name>
</gene>
<name>A0A9N7UPZ1_PLEPL</name>
<keyword evidence="4" id="KW-1185">Reference proteome</keyword>
<dbReference type="EMBL" id="CADEAL010001675">
    <property type="protein sequence ID" value="CAB1434595.1"/>
    <property type="molecule type" value="Genomic_DNA"/>
</dbReference>
<feature type="non-terminal residue" evidence="3">
    <location>
        <position position="206"/>
    </location>
</feature>
<evidence type="ECO:0000256" key="1">
    <source>
        <dbReference type="SAM" id="MobiDB-lite"/>
    </source>
</evidence>
<dbReference type="AlphaFoldDB" id="A0A9N7UPZ1"/>
<evidence type="ECO:0000256" key="2">
    <source>
        <dbReference type="SAM" id="Phobius"/>
    </source>
</evidence>
<sequence length="206" mass="22318">RVSRLGGNLPLCPSSDRRPEDVSHHLSAAALLASGADEEQPGFQPLDLCSALKETRECLFCFSGAAGRSGSRPPTACSRRSECKAESTGIEHRLVAPSVDSVNTETSPPNRPPGVLCKSEPDILLYLLHPAVLCILGCAAALWDLWKQLYLGRSEEKFLVLWSKGGVVVVVVVCGGGRRLFYLVEELCFFQPDQELTDVVLLAPRS</sequence>
<feature type="transmembrane region" description="Helical" evidence="2">
    <location>
        <begin position="158"/>
        <end position="181"/>
    </location>
</feature>
<organism evidence="3 4">
    <name type="scientific">Pleuronectes platessa</name>
    <name type="common">European plaice</name>
    <dbReference type="NCBI Taxonomy" id="8262"/>
    <lineage>
        <taxon>Eukaryota</taxon>
        <taxon>Metazoa</taxon>
        <taxon>Chordata</taxon>
        <taxon>Craniata</taxon>
        <taxon>Vertebrata</taxon>
        <taxon>Euteleostomi</taxon>
        <taxon>Actinopterygii</taxon>
        <taxon>Neopterygii</taxon>
        <taxon>Teleostei</taxon>
        <taxon>Neoteleostei</taxon>
        <taxon>Acanthomorphata</taxon>
        <taxon>Carangaria</taxon>
        <taxon>Pleuronectiformes</taxon>
        <taxon>Pleuronectoidei</taxon>
        <taxon>Pleuronectidae</taxon>
        <taxon>Pleuronectes</taxon>
    </lineage>
</organism>
<dbReference type="Proteomes" id="UP001153269">
    <property type="component" value="Unassembled WGS sequence"/>
</dbReference>
<evidence type="ECO:0000313" key="3">
    <source>
        <dbReference type="EMBL" id="CAB1434595.1"/>
    </source>
</evidence>